<accession>A0A8S5RI48</accession>
<dbReference type="EMBL" id="BK059105">
    <property type="protein sequence ID" value="DAE31047.1"/>
    <property type="molecule type" value="Genomic_DNA"/>
</dbReference>
<proteinExistence type="predicted"/>
<reference evidence="1" key="1">
    <citation type="journal article" date="2021" name="Proc. Natl. Acad. Sci. U.S.A.">
        <title>A Catalog of Tens of Thousands of Viruses from Human Metagenomes Reveals Hidden Associations with Chronic Diseases.</title>
        <authorList>
            <person name="Tisza M.J."/>
            <person name="Buck C.B."/>
        </authorList>
    </citation>
    <scope>NUCLEOTIDE SEQUENCE</scope>
    <source>
        <strain evidence="1">CtML55</strain>
    </source>
</reference>
<sequence length="72" mass="8430">MSDVEKRYIWLVNHLIWNGSKQKNGVYWVKITKENAALLEEKYEVCDTRALKGGLKVNVIKMCDNFIVLDTR</sequence>
<name>A0A8S5RI48_9VIRU</name>
<evidence type="ECO:0000313" key="1">
    <source>
        <dbReference type="EMBL" id="DAE31047.1"/>
    </source>
</evidence>
<protein>
    <submittedName>
        <fullName evidence="1">Uncharacterized protein</fullName>
    </submittedName>
</protein>
<organism evidence="1">
    <name type="scientific">virus sp. ctML55</name>
    <dbReference type="NCBI Taxonomy" id="2827627"/>
    <lineage>
        <taxon>Viruses</taxon>
    </lineage>
</organism>